<sequence>MLMLHLVIESFLSGSRRRPDCVRHRRRWLHRAQEVPPGFPSSLIHLKSPPTTLSRPVPGGFNDAATANVLLCLEIEDSSSYSMDLHLYSFALRRCRYFATLLSDHWLLDSPSSARLTLKLPYISTPNLLYTLDFPSSLLSV</sequence>
<keyword evidence="2" id="KW-1185">Reference proteome</keyword>
<accession>A0A9D5C1V2</accession>
<dbReference type="EMBL" id="JAGGNH010000008">
    <property type="protein sequence ID" value="KAJ0965152.1"/>
    <property type="molecule type" value="Genomic_DNA"/>
</dbReference>
<reference evidence="1" key="1">
    <citation type="submission" date="2021-03" db="EMBL/GenBank/DDBJ databases">
        <authorList>
            <person name="Li Z."/>
            <person name="Yang C."/>
        </authorList>
    </citation>
    <scope>NUCLEOTIDE SEQUENCE</scope>
    <source>
        <strain evidence="1">Dzin_1.0</strain>
        <tissue evidence="1">Leaf</tissue>
    </source>
</reference>
<dbReference type="Proteomes" id="UP001085076">
    <property type="component" value="Miscellaneous, Linkage group lg08"/>
</dbReference>
<gene>
    <name evidence="1" type="ORF">J5N97_026290</name>
</gene>
<evidence type="ECO:0000313" key="2">
    <source>
        <dbReference type="Proteomes" id="UP001085076"/>
    </source>
</evidence>
<organism evidence="1 2">
    <name type="scientific">Dioscorea zingiberensis</name>
    <dbReference type="NCBI Taxonomy" id="325984"/>
    <lineage>
        <taxon>Eukaryota</taxon>
        <taxon>Viridiplantae</taxon>
        <taxon>Streptophyta</taxon>
        <taxon>Embryophyta</taxon>
        <taxon>Tracheophyta</taxon>
        <taxon>Spermatophyta</taxon>
        <taxon>Magnoliopsida</taxon>
        <taxon>Liliopsida</taxon>
        <taxon>Dioscoreales</taxon>
        <taxon>Dioscoreaceae</taxon>
        <taxon>Dioscorea</taxon>
    </lineage>
</organism>
<comment type="caution">
    <text evidence="1">The sequence shown here is derived from an EMBL/GenBank/DDBJ whole genome shotgun (WGS) entry which is preliminary data.</text>
</comment>
<proteinExistence type="predicted"/>
<reference evidence="1" key="2">
    <citation type="journal article" date="2022" name="Hortic Res">
        <title>The genome of Dioscorea zingiberensis sheds light on the biosynthesis, origin and evolution of the medicinally important diosgenin saponins.</title>
        <authorList>
            <person name="Li Y."/>
            <person name="Tan C."/>
            <person name="Li Z."/>
            <person name="Guo J."/>
            <person name="Li S."/>
            <person name="Chen X."/>
            <person name="Wang C."/>
            <person name="Dai X."/>
            <person name="Yang H."/>
            <person name="Song W."/>
            <person name="Hou L."/>
            <person name="Xu J."/>
            <person name="Tong Z."/>
            <person name="Xu A."/>
            <person name="Yuan X."/>
            <person name="Wang W."/>
            <person name="Yang Q."/>
            <person name="Chen L."/>
            <person name="Sun Z."/>
            <person name="Wang K."/>
            <person name="Pan B."/>
            <person name="Chen J."/>
            <person name="Bao Y."/>
            <person name="Liu F."/>
            <person name="Qi X."/>
            <person name="Gang D.R."/>
            <person name="Wen J."/>
            <person name="Li J."/>
        </authorList>
    </citation>
    <scope>NUCLEOTIDE SEQUENCE</scope>
    <source>
        <strain evidence="1">Dzin_1.0</strain>
    </source>
</reference>
<dbReference type="AlphaFoldDB" id="A0A9D5C1V2"/>
<name>A0A9D5C1V2_9LILI</name>
<evidence type="ECO:0000313" key="1">
    <source>
        <dbReference type="EMBL" id="KAJ0965152.1"/>
    </source>
</evidence>
<protein>
    <submittedName>
        <fullName evidence="1">Uncharacterized protein</fullName>
    </submittedName>
</protein>